<dbReference type="EMBL" id="JAODUP010000071">
    <property type="protein sequence ID" value="KAK2163964.1"/>
    <property type="molecule type" value="Genomic_DNA"/>
</dbReference>
<dbReference type="Gene3D" id="3.40.50.1440">
    <property type="entry name" value="Tubulin/FtsZ, GTPase domain"/>
    <property type="match status" value="1"/>
</dbReference>
<gene>
    <name evidence="1" type="ORF">LSH36_71g02000</name>
</gene>
<organism evidence="1 2">
    <name type="scientific">Paralvinella palmiformis</name>
    <dbReference type="NCBI Taxonomy" id="53620"/>
    <lineage>
        <taxon>Eukaryota</taxon>
        <taxon>Metazoa</taxon>
        <taxon>Spiralia</taxon>
        <taxon>Lophotrochozoa</taxon>
        <taxon>Annelida</taxon>
        <taxon>Polychaeta</taxon>
        <taxon>Sedentaria</taxon>
        <taxon>Canalipalpata</taxon>
        <taxon>Terebellida</taxon>
        <taxon>Terebelliformia</taxon>
        <taxon>Alvinellidae</taxon>
        <taxon>Paralvinella</taxon>
    </lineage>
</organism>
<keyword evidence="2" id="KW-1185">Reference proteome</keyword>
<dbReference type="InterPro" id="IPR036525">
    <property type="entry name" value="Tubulin/FtsZ_GTPase_sf"/>
</dbReference>
<accession>A0AAD9K393</accession>
<reference evidence="1" key="1">
    <citation type="journal article" date="2023" name="Mol. Biol. Evol.">
        <title>Third-Generation Sequencing Reveals the Adaptive Role of the Epigenome in Three Deep-Sea Polychaetes.</title>
        <authorList>
            <person name="Perez M."/>
            <person name="Aroh O."/>
            <person name="Sun Y."/>
            <person name="Lan Y."/>
            <person name="Juniper S.K."/>
            <person name="Young C.R."/>
            <person name="Angers B."/>
            <person name="Qian P.Y."/>
        </authorList>
    </citation>
    <scope>NUCLEOTIDE SEQUENCE</scope>
    <source>
        <strain evidence="1">P08H-3</strain>
    </source>
</reference>
<evidence type="ECO:0000313" key="2">
    <source>
        <dbReference type="Proteomes" id="UP001208570"/>
    </source>
</evidence>
<dbReference type="SUPFAM" id="SSF52490">
    <property type="entry name" value="Tubulin nucleotide-binding domain-like"/>
    <property type="match status" value="1"/>
</dbReference>
<evidence type="ECO:0000313" key="1">
    <source>
        <dbReference type="EMBL" id="KAK2163964.1"/>
    </source>
</evidence>
<proteinExistence type="predicted"/>
<sequence length="201" mass="22894">MDSFKKKGCDITGCLPRLFLKRNSVLSTCVQQRFCSMRSRIFCSSYPLFPSHWIHFSQTHPPLIMPLSNGSPYFSGLDLKPHEKKLKHHFKQAMTPHHFLANLLHPVYRGNIKTNINPEMSVVTLQIGQCGNQIGCDFFSTLMLNLVKEGKHGSNEQENYFREIGIQLLNNAGVSDVVIFVSFYLLVFAQHKSAESKDVYA</sequence>
<dbReference type="AlphaFoldDB" id="A0AAD9K393"/>
<comment type="caution">
    <text evidence="1">The sequence shown here is derived from an EMBL/GenBank/DDBJ whole genome shotgun (WGS) entry which is preliminary data.</text>
</comment>
<name>A0AAD9K393_9ANNE</name>
<protein>
    <submittedName>
        <fullName evidence="1">Uncharacterized protein</fullName>
    </submittedName>
</protein>
<dbReference type="Proteomes" id="UP001208570">
    <property type="component" value="Unassembled WGS sequence"/>
</dbReference>